<dbReference type="AlphaFoldDB" id="A0AAJ4NJ49"/>
<protein>
    <submittedName>
        <fullName evidence="2">TcfC E-set like domain-containing protein</fullName>
    </submittedName>
</protein>
<feature type="domain" description="Pilus assembly protein E-set like" evidence="1">
    <location>
        <begin position="276"/>
        <end position="343"/>
    </location>
</feature>
<dbReference type="Pfam" id="PF16967">
    <property type="entry name" value="TcfC"/>
    <property type="match status" value="1"/>
</dbReference>
<dbReference type="Proteomes" id="UP000682358">
    <property type="component" value="Chromosome"/>
</dbReference>
<gene>
    <name evidence="2" type="ORF">KOF27_03790</name>
</gene>
<evidence type="ECO:0000313" key="3">
    <source>
        <dbReference type="Proteomes" id="UP000682358"/>
    </source>
</evidence>
<name>A0AAJ4NJ49_PRORE</name>
<accession>A0AAJ4NJ49</accession>
<evidence type="ECO:0000259" key="1">
    <source>
        <dbReference type="Pfam" id="PF16967"/>
    </source>
</evidence>
<organism evidence="2 3">
    <name type="scientific">Providencia rettgeri</name>
    <dbReference type="NCBI Taxonomy" id="587"/>
    <lineage>
        <taxon>Bacteria</taxon>
        <taxon>Pseudomonadati</taxon>
        <taxon>Pseudomonadota</taxon>
        <taxon>Gammaproteobacteria</taxon>
        <taxon>Enterobacterales</taxon>
        <taxon>Morganellaceae</taxon>
        <taxon>Providencia</taxon>
    </lineage>
</organism>
<sequence>MHKNIIALSMMSFIFSNVVYAKDIKRIKVGGYIISPAFVMALEEGMSVPVFLRLNTSREKNQSEDKIADAIIIVEQGKIKLANINFIDNSQGPKLSSLLIDELENSKDNFFNESNNIKIDKDALLQLDISSFNLSLDVDQDAFVPKEKVRQFSLGDSSVNDFSSVANYDLGVFGSQVKKGKNSSSSYFNLDTLLAIAEHHININASAYSIGKSNSDIELYRVMYERDFNGIRYAIGLMSTWNLQSIASLTTLNSSKIYAVTLGNNASSVVVNSKYSLTPIYVFLNSPGEIRIYRDGKLLNIQNFPMGSFEVDTSILPFGIYDVTIETVVDGKIVTTQHQTINKSFGTSGANFEKLNWEVYGGYVDFDKKRYVRGKYSKREPLKQSYLVGASVAKGFPVLSGLNIQMSNYGYDNFLINESSINFSLNQYVSLSWQGMIENHGSHRNIATLSTNIPDGYGSVWASKEKAVVKGELPIYDSDSYSYGATLNFDKVFERAGTFTISSTKDKRIGSDSINYEYSNTLFSGRYGTIGLRTGVQRYHYDDQKSMNEKFISLDFSLPLSTWLSTGVSSSNGNVKANIFANVLLTLKVNSTLIPFTPAAASIKIGPDDGSNVWRNYNSAYAANSYFKSSNNYVSIFFSNTFFKQLVTNNIDFTNSQDFFTFSFTNPAAAPQSGYYEFTPSNQLVIKPRDYSISIVPADYIPNPSKTGKIGPAEPPIEFNYIVTTSGPRQADAITARVEGPTVNVNGQNFCLFSSDDDKFRVPFSAYLSFKNASGIEESYRSNCDGTEISMNNALWAETPWDIPNQDLGSFYRTNLDLRFPMNDSNSLFTLDGIDWLGTVSASGTVVVKAIWTGPDVHL</sequence>
<evidence type="ECO:0000313" key="2">
    <source>
        <dbReference type="EMBL" id="QWQ21489.1"/>
    </source>
</evidence>
<dbReference type="EMBL" id="CP076405">
    <property type="protein sequence ID" value="QWQ21489.1"/>
    <property type="molecule type" value="Genomic_DNA"/>
</dbReference>
<dbReference type="RefSeq" id="WP_140172121.1">
    <property type="nucleotide sequence ID" value="NZ_CAHPQZ010000010.1"/>
</dbReference>
<dbReference type="InterPro" id="IPR032636">
    <property type="entry name" value="Pilus_assem_E-set-like_dom"/>
</dbReference>
<proteinExistence type="predicted"/>
<reference evidence="2" key="1">
    <citation type="submission" date="2021-06" db="EMBL/GenBank/DDBJ databases">
        <title>Emergence of genetically related NDM-1-producing Providencia rettgeri strains in Argentina.</title>
        <authorList>
            <person name="Pasteran F."/>
            <person name="Meo A."/>
            <person name="Gomez S."/>
            <person name="Derdoy L."/>
            <person name="Albronoz E."/>
            <person name="Faccone D."/>
            <person name="Guerriero L."/>
            <person name="Archuby D."/>
            <person name="Tarzia A."/>
            <person name="Lopez M."/>
            <person name="Corso A."/>
        </authorList>
    </citation>
    <scope>NUCLEOTIDE SEQUENCE</scope>
    <source>
        <strain evidence="2">PreM15628</strain>
    </source>
</reference>